<evidence type="ECO:0000256" key="1">
    <source>
        <dbReference type="SAM" id="MobiDB-lite"/>
    </source>
</evidence>
<evidence type="ECO:0000313" key="2">
    <source>
        <dbReference type="EMBL" id="VUC26378.1"/>
    </source>
</evidence>
<proteinExistence type="predicted"/>
<dbReference type="InterPro" id="IPR016181">
    <property type="entry name" value="Acyl_CoA_acyltransferase"/>
</dbReference>
<comment type="caution">
    <text evidence="2">The sequence shown here is derived from an EMBL/GenBank/DDBJ whole genome shotgun (WGS) entry which is preliminary data.</text>
</comment>
<dbReference type="EMBL" id="CABFNS010000746">
    <property type="protein sequence ID" value="VUC26378.1"/>
    <property type="molecule type" value="Genomic_DNA"/>
</dbReference>
<reference evidence="2 3" key="1">
    <citation type="submission" date="2019-06" db="EMBL/GenBank/DDBJ databases">
        <authorList>
            <person name="Broberg M."/>
        </authorList>
    </citation>
    <scope>NUCLEOTIDE SEQUENCE [LARGE SCALE GENOMIC DNA]</scope>
</reference>
<name>A0ABY6U5Q8_BIOOC</name>
<gene>
    <name evidence="2" type="ORF">CLO192961_LOCUS187610</name>
</gene>
<keyword evidence="3" id="KW-1185">Reference proteome</keyword>
<dbReference type="SUPFAM" id="SSF55729">
    <property type="entry name" value="Acyl-CoA N-acyltransferases (Nat)"/>
    <property type="match status" value="1"/>
</dbReference>
<evidence type="ECO:0008006" key="4">
    <source>
        <dbReference type="Google" id="ProtNLM"/>
    </source>
</evidence>
<accession>A0ABY6U5Q8</accession>
<sequence length="210" mass="22666">MSSTLETAGNQRAATNSEANPSSNLPYVKSITAELNAGVSDAVIATCTAHLVERGDDRSYFEQRMKAAADATTELATDLFTSHGRLLAEHRSPTAAPYGTVDWGEALDSDDVLVFEHIKVAKAHRRKGVAKNLVGGIFDRAASDGVQLSVFVAPGALESEYGDYTGEERKRVIAEQLDICVQFWHSLGFRRVAQTNWLALKVTPGGVEAE</sequence>
<feature type="region of interest" description="Disordered" evidence="1">
    <location>
        <begin position="1"/>
        <end position="25"/>
    </location>
</feature>
<protein>
    <recommendedName>
        <fullName evidence="4">N-acetyltransferase domain-containing protein</fullName>
    </recommendedName>
</protein>
<dbReference type="Proteomes" id="UP000766486">
    <property type="component" value="Unassembled WGS sequence"/>
</dbReference>
<organism evidence="2 3">
    <name type="scientific">Bionectria ochroleuca</name>
    <name type="common">Gliocladium roseum</name>
    <dbReference type="NCBI Taxonomy" id="29856"/>
    <lineage>
        <taxon>Eukaryota</taxon>
        <taxon>Fungi</taxon>
        <taxon>Dikarya</taxon>
        <taxon>Ascomycota</taxon>
        <taxon>Pezizomycotina</taxon>
        <taxon>Sordariomycetes</taxon>
        <taxon>Hypocreomycetidae</taxon>
        <taxon>Hypocreales</taxon>
        <taxon>Bionectriaceae</taxon>
        <taxon>Clonostachys</taxon>
    </lineage>
</organism>
<dbReference type="Gene3D" id="3.40.630.30">
    <property type="match status" value="1"/>
</dbReference>
<evidence type="ECO:0000313" key="3">
    <source>
        <dbReference type="Proteomes" id="UP000766486"/>
    </source>
</evidence>